<sequence>MVRFWLPRNHCYPETNRGKGSINISEKSWWRTNRPEKLVNIFMVGYWLPRNHCYPETKRVKGSVNISKKKSLWRTKRPEKRDNILMVESCENSQELDLRNKKTIVWCSFSLEDIIDPAPTATFSRSFQARIKECYEEYGQEIF</sequence>
<accession>A0AAW1ULQ3</accession>
<evidence type="ECO:0000313" key="2">
    <source>
        <dbReference type="Proteomes" id="UP001431783"/>
    </source>
</evidence>
<gene>
    <name evidence="1" type="ORF">WA026_007390</name>
</gene>
<protein>
    <submittedName>
        <fullName evidence="1">Uncharacterized protein</fullName>
    </submittedName>
</protein>
<comment type="caution">
    <text evidence="1">The sequence shown here is derived from an EMBL/GenBank/DDBJ whole genome shotgun (WGS) entry which is preliminary data.</text>
</comment>
<dbReference type="Proteomes" id="UP001431783">
    <property type="component" value="Unassembled WGS sequence"/>
</dbReference>
<dbReference type="EMBL" id="JARQZJ010000093">
    <property type="protein sequence ID" value="KAK9884546.1"/>
    <property type="molecule type" value="Genomic_DNA"/>
</dbReference>
<keyword evidence="2" id="KW-1185">Reference proteome</keyword>
<organism evidence="1 2">
    <name type="scientific">Henosepilachna vigintioctopunctata</name>
    <dbReference type="NCBI Taxonomy" id="420089"/>
    <lineage>
        <taxon>Eukaryota</taxon>
        <taxon>Metazoa</taxon>
        <taxon>Ecdysozoa</taxon>
        <taxon>Arthropoda</taxon>
        <taxon>Hexapoda</taxon>
        <taxon>Insecta</taxon>
        <taxon>Pterygota</taxon>
        <taxon>Neoptera</taxon>
        <taxon>Endopterygota</taxon>
        <taxon>Coleoptera</taxon>
        <taxon>Polyphaga</taxon>
        <taxon>Cucujiformia</taxon>
        <taxon>Coccinelloidea</taxon>
        <taxon>Coccinellidae</taxon>
        <taxon>Epilachninae</taxon>
        <taxon>Epilachnini</taxon>
        <taxon>Henosepilachna</taxon>
    </lineage>
</organism>
<name>A0AAW1ULQ3_9CUCU</name>
<dbReference type="AlphaFoldDB" id="A0AAW1ULQ3"/>
<proteinExistence type="predicted"/>
<reference evidence="1 2" key="1">
    <citation type="submission" date="2023-03" db="EMBL/GenBank/DDBJ databases">
        <title>Genome insight into feeding habits of ladybird beetles.</title>
        <authorList>
            <person name="Li H.-S."/>
            <person name="Huang Y.-H."/>
            <person name="Pang H."/>
        </authorList>
    </citation>
    <scope>NUCLEOTIDE SEQUENCE [LARGE SCALE GENOMIC DNA]</scope>
    <source>
        <strain evidence="1">SYSU_2023b</strain>
        <tissue evidence="1">Whole body</tissue>
    </source>
</reference>
<evidence type="ECO:0000313" key="1">
    <source>
        <dbReference type="EMBL" id="KAK9884546.1"/>
    </source>
</evidence>